<feature type="transmembrane region" description="Helical" evidence="4">
    <location>
        <begin position="401"/>
        <end position="421"/>
    </location>
</feature>
<dbReference type="SUPFAM" id="SSF103473">
    <property type="entry name" value="MFS general substrate transporter"/>
    <property type="match status" value="1"/>
</dbReference>
<keyword evidence="1 4" id="KW-0812">Transmembrane</keyword>
<evidence type="ECO:0000313" key="6">
    <source>
        <dbReference type="Proteomes" id="UP000306918"/>
    </source>
</evidence>
<feature type="transmembrane region" description="Helical" evidence="4">
    <location>
        <begin position="112"/>
        <end position="133"/>
    </location>
</feature>
<evidence type="ECO:0000256" key="1">
    <source>
        <dbReference type="ARBA" id="ARBA00022692"/>
    </source>
</evidence>
<sequence>MKLQPSDQLTNTQVKTGLHLILKDGLATETMNTLTAGTFLVAIALYMGASNIQIGILAALPTLTNIFQLVSVWLVQRFNNRRKITVIGAFCARVPLLVIGTLPLLFSNSASVSALIFLLSFQYLFASIAGGSWNSWMRDLIPQQILGSYFSHRSRLMQILNVTLSLFIALSIDHIKEHYPAYEITAYAGMFIISGITGMWGVYALARTPEPKPTPINDNIVKLFSKPLTVPNFRKLLVFNSIWIFAFNLVTPFFSVYMMKTLGLPLVYVICLNIVSQVSSITSIKLWGRCSDRYSNKTIIRICAPVYIGCIMAWSVIGVMNAALLLPLLVVMHILMGASNAGITLALQNIGLKLAPAEEGIVYLVTKNIVTAVFSATAPLVGGLLADFFTSHFVIHLFGRGQWNLFFMAGAATGVLSMKLLKAVQEDGELDKKLLVANLQHTFKKRVRYWHHLPVLRRKFYQRTALVIFKKGLSFDFDDLIKFKGWDGKNTKK</sequence>
<feature type="transmembrane region" description="Helical" evidence="4">
    <location>
        <begin position="368"/>
        <end position="389"/>
    </location>
</feature>
<evidence type="ECO:0000256" key="2">
    <source>
        <dbReference type="ARBA" id="ARBA00022989"/>
    </source>
</evidence>
<dbReference type="EMBL" id="STFF01000008">
    <property type="protein sequence ID" value="THU34149.1"/>
    <property type="molecule type" value="Genomic_DNA"/>
</dbReference>
<feature type="transmembrane region" description="Helical" evidence="4">
    <location>
        <begin position="87"/>
        <end position="106"/>
    </location>
</feature>
<evidence type="ECO:0000256" key="3">
    <source>
        <dbReference type="ARBA" id="ARBA00023136"/>
    </source>
</evidence>
<dbReference type="Proteomes" id="UP000306918">
    <property type="component" value="Unassembled WGS sequence"/>
</dbReference>
<keyword evidence="3 4" id="KW-0472">Membrane</keyword>
<dbReference type="InterPro" id="IPR036259">
    <property type="entry name" value="MFS_trans_sf"/>
</dbReference>
<accession>A0A4S8HIQ7</accession>
<feature type="transmembrane region" description="Helical" evidence="4">
    <location>
        <begin position="30"/>
        <end position="48"/>
    </location>
</feature>
<feature type="transmembrane region" description="Helical" evidence="4">
    <location>
        <begin position="265"/>
        <end position="287"/>
    </location>
</feature>
<dbReference type="OrthoDB" id="9772882at2"/>
<dbReference type="AlphaFoldDB" id="A0A4S8HIQ7"/>
<keyword evidence="6" id="KW-1185">Reference proteome</keyword>
<proteinExistence type="predicted"/>
<protein>
    <submittedName>
        <fullName evidence="5">MFS transporter</fullName>
    </submittedName>
</protein>
<dbReference type="Gene3D" id="1.20.1250.20">
    <property type="entry name" value="MFS general substrate transporter like domains"/>
    <property type="match status" value="2"/>
</dbReference>
<dbReference type="GO" id="GO:0022857">
    <property type="term" value="F:transmembrane transporter activity"/>
    <property type="evidence" value="ECO:0007669"/>
    <property type="project" value="InterPro"/>
</dbReference>
<name>A0A4S8HIQ7_9BACT</name>
<feature type="transmembrane region" description="Helical" evidence="4">
    <location>
        <begin position="54"/>
        <end position="75"/>
    </location>
</feature>
<feature type="transmembrane region" description="Helical" evidence="4">
    <location>
        <begin position="236"/>
        <end position="259"/>
    </location>
</feature>
<dbReference type="InterPro" id="IPR011701">
    <property type="entry name" value="MFS"/>
</dbReference>
<organism evidence="5 6">
    <name type="scientific">Niastella caeni</name>
    <dbReference type="NCBI Taxonomy" id="2569763"/>
    <lineage>
        <taxon>Bacteria</taxon>
        <taxon>Pseudomonadati</taxon>
        <taxon>Bacteroidota</taxon>
        <taxon>Chitinophagia</taxon>
        <taxon>Chitinophagales</taxon>
        <taxon>Chitinophagaceae</taxon>
        <taxon>Niastella</taxon>
    </lineage>
</organism>
<comment type="caution">
    <text evidence="5">The sequence shown here is derived from an EMBL/GenBank/DDBJ whole genome shotgun (WGS) entry which is preliminary data.</text>
</comment>
<feature type="transmembrane region" description="Helical" evidence="4">
    <location>
        <begin position="323"/>
        <end position="347"/>
    </location>
</feature>
<dbReference type="PANTHER" id="PTHR23526:SF2">
    <property type="entry name" value="MAJOR FACILITATOR SUPERFAMILY (MFS) PROFILE DOMAIN-CONTAINING PROTEIN"/>
    <property type="match status" value="1"/>
</dbReference>
<gene>
    <name evidence="5" type="ORF">FAM09_24310</name>
</gene>
<feature type="transmembrane region" description="Helical" evidence="4">
    <location>
        <begin position="154"/>
        <end position="172"/>
    </location>
</feature>
<dbReference type="Pfam" id="PF07690">
    <property type="entry name" value="MFS_1"/>
    <property type="match status" value="1"/>
</dbReference>
<feature type="transmembrane region" description="Helical" evidence="4">
    <location>
        <begin position="299"/>
        <end position="317"/>
    </location>
</feature>
<evidence type="ECO:0000256" key="4">
    <source>
        <dbReference type="SAM" id="Phobius"/>
    </source>
</evidence>
<reference evidence="5 6" key="1">
    <citation type="submission" date="2019-04" db="EMBL/GenBank/DDBJ databases">
        <title>Niastella caeni sp. nov., isolated from activated sludge.</title>
        <authorList>
            <person name="Sheng M."/>
        </authorList>
    </citation>
    <scope>NUCLEOTIDE SEQUENCE [LARGE SCALE GENOMIC DNA]</scope>
    <source>
        <strain evidence="5 6">HX-2-15</strain>
    </source>
</reference>
<keyword evidence="2 4" id="KW-1133">Transmembrane helix</keyword>
<dbReference type="PANTHER" id="PTHR23526">
    <property type="entry name" value="INTEGRAL MEMBRANE TRANSPORT PROTEIN-RELATED"/>
    <property type="match status" value="1"/>
</dbReference>
<dbReference type="InterPro" id="IPR052528">
    <property type="entry name" value="Sugar_transport-like"/>
</dbReference>
<evidence type="ECO:0000313" key="5">
    <source>
        <dbReference type="EMBL" id="THU34149.1"/>
    </source>
</evidence>
<dbReference type="CDD" id="cd06174">
    <property type="entry name" value="MFS"/>
    <property type="match status" value="1"/>
</dbReference>
<dbReference type="RefSeq" id="WP_136579765.1">
    <property type="nucleotide sequence ID" value="NZ_STFF01000008.1"/>
</dbReference>
<feature type="transmembrane region" description="Helical" evidence="4">
    <location>
        <begin position="184"/>
        <end position="206"/>
    </location>
</feature>